<dbReference type="Proteomes" id="UP000768646">
    <property type="component" value="Unassembled WGS sequence"/>
</dbReference>
<gene>
    <name evidence="1" type="ORF">PORY_000151</name>
</gene>
<accession>A0ACB7CEY6</accession>
<keyword evidence="2" id="KW-1185">Reference proteome</keyword>
<organism evidence="1 2">
    <name type="scientific">Pneumocystis oryctolagi</name>
    <dbReference type="NCBI Taxonomy" id="42067"/>
    <lineage>
        <taxon>Eukaryota</taxon>
        <taxon>Fungi</taxon>
        <taxon>Dikarya</taxon>
        <taxon>Ascomycota</taxon>
        <taxon>Taphrinomycotina</taxon>
        <taxon>Pneumocystomycetes</taxon>
        <taxon>Pneumocystaceae</taxon>
        <taxon>Pneumocystis</taxon>
    </lineage>
</organism>
<dbReference type="EMBL" id="JABTEG010000001">
    <property type="protein sequence ID" value="KAG4306163.1"/>
    <property type="molecule type" value="Genomic_DNA"/>
</dbReference>
<evidence type="ECO:0000313" key="1">
    <source>
        <dbReference type="EMBL" id="KAG4306163.1"/>
    </source>
</evidence>
<sequence>MTTLRNLTTTSPRENGSQTSKSCYRCGNLEHLAKDCTTILSTNDHPQELDDNLSSTKNPVSQTTLVS</sequence>
<reference evidence="1 2" key="1">
    <citation type="journal article" date="2021" name="Commun. Biol.">
        <title>Genomic insights into the host specific adaptation of the Pneumocystis genus.</title>
        <authorList>
            <person name="Cisse O.H."/>
            <person name="Ma L."/>
            <person name="Dekker J.P."/>
            <person name="Khil P.P."/>
            <person name="Youn J.-H."/>
            <person name="Brenchley J.M."/>
            <person name="Blair R."/>
            <person name="Pahar B."/>
            <person name="Chabe M."/>
            <person name="Van Rompay K.K.A."/>
            <person name="Keesler R."/>
            <person name="Sukura A."/>
            <person name="Hirsch V."/>
            <person name="Kutty G."/>
            <person name="Liu Y."/>
            <person name="Peng L."/>
            <person name="Chen J."/>
            <person name="Song J."/>
            <person name="Weissenbacher-Lang C."/>
            <person name="Xu J."/>
            <person name="Upham N.S."/>
            <person name="Stajich J.E."/>
            <person name="Cuomo C.A."/>
            <person name="Cushion M.T."/>
            <person name="Kovacs J.A."/>
        </authorList>
    </citation>
    <scope>NUCLEOTIDE SEQUENCE [LARGE SCALE GENOMIC DNA]</scope>
    <source>
        <strain evidence="1 2">RABM</strain>
    </source>
</reference>
<proteinExistence type="predicted"/>
<evidence type="ECO:0000313" key="2">
    <source>
        <dbReference type="Proteomes" id="UP000768646"/>
    </source>
</evidence>
<name>A0ACB7CEY6_9ASCO</name>
<comment type="caution">
    <text evidence="1">The sequence shown here is derived from an EMBL/GenBank/DDBJ whole genome shotgun (WGS) entry which is preliminary data.</text>
</comment>
<protein>
    <submittedName>
        <fullName evidence="1">Uncharacterized protein</fullName>
    </submittedName>
</protein>